<dbReference type="EMBL" id="MDZB01000029">
    <property type="protein sequence ID" value="OGX89347.1"/>
    <property type="molecule type" value="Genomic_DNA"/>
</dbReference>
<dbReference type="InterPro" id="IPR036388">
    <property type="entry name" value="WH-like_DNA-bd_sf"/>
</dbReference>
<dbReference type="Proteomes" id="UP000176294">
    <property type="component" value="Unassembled WGS sequence"/>
</dbReference>
<sequence length="127" mass="13273">MQAYSQDLRERVMAARQAGASQAAVAAQFSVSVSFVAKLARRQRLSGGVAARAGGRGPAPHLGAASRTQLGDCLRQTPDATLDELRTWLAAVGGPAVSRSALGRAVQALDWRRKKRASTPPNATPPA</sequence>
<gene>
    <name evidence="1" type="ORF">BEN47_19765</name>
</gene>
<dbReference type="AlphaFoldDB" id="A0A1G1TEQ1"/>
<proteinExistence type="predicted"/>
<evidence type="ECO:0000313" key="2">
    <source>
        <dbReference type="Proteomes" id="UP000176294"/>
    </source>
</evidence>
<dbReference type="RefSeq" id="WP_070724375.1">
    <property type="nucleotide sequence ID" value="NZ_MDZB01000029.1"/>
</dbReference>
<reference evidence="1 2" key="1">
    <citation type="submission" date="2016-08" db="EMBL/GenBank/DDBJ databases">
        <title>Hymenobacter coccineus sp. nov., Hymenobacter lapidarius sp. nov. and Hymenobacter glacialis sp. nov., isolated from Antarctic soil.</title>
        <authorList>
            <person name="Sedlacek I."/>
            <person name="Kralova S."/>
            <person name="Kyrova K."/>
            <person name="Maslanova I."/>
            <person name="Stankova E."/>
            <person name="Vrbovska V."/>
            <person name="Nemec M."/>
            <person name="Bartak M."/>
            <person name="Svec P."/>
            <person name="Busse H.-J."/>
            <person name="Pantucek R."/>
        </authorList>
    </citation>
    <scope>NUCLEOTIDE SEQUENCE [LARGE SCALE GENOMIC DNA]</scope>
    <source>
        <strain evidence="1 2">CCM 8643</strain>
    </source>
</reference>
<keyword evidence="2" id="KW-1185">Reference proteome</keyword>
<name>A0A1G1TEQ1_9BACT</name>
<accession>A0A1G1TEQ1</accession>
<dbReference type="STRING" id="1908237.BEN47_19765"/>
<dbReference type="Gene3D" id="1.10.10.10">
    <property type="entry name" value="Winged helix-like DNA-binding domain superfamily/Winged helix DNA-binding domain"/>
    <property type="match status" value="1"/>
</dbReference>
<organism evidence="1 2">
    <name type="scientific">Hymenobacter lapidarius</name>
    <dbReference type="NCBI Taxonomy" id="1908237"/>
    <lineage>
        <taxon>Bacteria</taxon>
        <taxon>Pseudomonadati</taxon>
        <taxon>Bacteroidota</taxon>
        <taxon>Cytophagia</taxon>
        <taxon>Cytophagales</taxon>
        <taxon>Hymenobacteraceae</taxon>
        <taxon>Hymenobacter</taxon>
    </lineage>
</organism>
<protein>
    <recommendedName>
        <fullName evidence="3">Transposase</fullName>
    </recommendedName>
</protein>
<evidence type="ECO:0000313" key="1">
    <source>
        <dbReference type="EMBL" id="OGX89347.1"/>
    </source>
</evidence>
<dbReference type="SUPFAM" id="SSF46689">
    <property type="entry name" value="Homeodomain-like"/>
    <property type="match status" value="1"/>
</dbReference>
<evidence type="ECO:0008006" key="3">
    <source>
        <dbReference type="Google" id="ProtNLM"/>
    </source>
</evidence>
<dbReference type="InterPro" id="IPR009057">
    <property type="entry name" value="Homeodomain-like_sf"/>
</dbReference>
<comment type="caution">
    <text evidence="1">The sequence shown here is derived from an EMBL/GenBank/DDBJ whole genome shotgun (WGS) entry which is preliminary data.</text>
</comment>